<evidence type="ECO:0000313" key="1">
    <source>
        <dbReference type="EMBL" id="HIS75755.1"/>
    </source>
</evidence>
<reference evidence="1" key="1">
    <citation type="submission" date="2020-10" db="EMBL/GenBank/DDBJ databases">
        <authorList>
            <person name="Gilroy R."/>
        </authorList>
    </citation>
    <scope>NUCLEOTIDE SEQUENCE</scope>
    <source>
        <strain evidence="1">CHK199-13235</strain>
    </source>
</reference>
<sequence length="363" mass="40265">MKKEQLLIQLYQEEQRPAVIFDSGLRVMGMNRACIQRFPSMIEQANLGDFFPGLALEELAAGQPAPSRILQDPEGRGQMTVTAYPGEPCLYAGVWQDGTSFCPGKDGIGPEGVQLMDAWIRQNVFRIFNNLDQLGEYLERANVPQGEENLGRIERHCQQLLRLGLVLSGCYGPEESGVPAPVDMEQLLEQLFRDVDFRLAPLGIFLERKGHCRGAVCMLDRRQFVSALLCLIDLSAGQMEKGGVMQVELAKNQREFQLNFSDSATSFSAVARQNGEISAEEGTISENGGFSRLAAAFLERVVRESGGQCMMADGKPGIRVTIRLPLTFSEQPPAVFDQPAYTVRYRRQARSSLVSIILSDLPR</sequence>
<evidence type="ECO:0000313" key="2">
    <source>
        <dbReference type="Proteomes" id="UP000824002"/>
    </source>
</evidence>
<comment type="caution">
    <text evidence="1">The sequence shown here is derived from an EMBL/GenBank/DDBJ whole genome shotgun (WGS) entry which is preliminary data.</text>
</comment>
<dbReference type="EMBL" id="DVJP01000025">
    <property type="protein sequence ID" value="HIS75755.1"/>
    <property type="molecule type" value="Genomic_DNA"/>
</dbReference>
<dbReference type="Proteomes" id="UP000824002">
    <property type="component" value="Unassembled WGS sequence"/>
</dbReference>
<name>A0A9D1JZ03_9FIRM</name>
<dbReference type="AlphaFoldDB" id="A0A9D1JZ03"/>
<proteinExistence type="predicted"/>
<organism evidence="1 2">
    <name type="scientific">Candidatus Merdivicinus excrementipullorum</name>
    <dbReference type="NCBI Taxonomy" id="2840867"/>
    <lineage>
        <taxon>Bacteria</taxon>
        <taxon>Bacillati</taxon>
        <taxon>Bacillota</taxon>
        <taxon>Clostridia</taxon>
        <taxon>Eubacteriales</taxon>
        <taxon>Oscillospiraceae</taxon>
        <taxon>Oscillospiraceae incertae sedis</taxon>
        <taxon>Candidatus Merdivicinus</taxon>
    </lineage>
</organism>
<gene>
    <name evidence="1" type="ORF">IAB51_02995</name>
</gene>
<protein>
    <submittedName>
        <fullName evidence="1">Uncharacterized protein</fullName>
    </submittedName>
</protein>
<reference evidence="1" key="2">
    <citation type="journal article" date="2021" name="PeerJ">
        <title>Extensive microbial diversity within the chicken gut microbiome revealed by metagenomics and culture.</title>
        <authorList>
            <person name="Gilroy R."/>
            <person name="Ravi A."/>
            <person name="Getino M."/>
            <person name="Pursley I."/>
            <person name="Horton D.L."/>
            <person name="Alikhan N.F."/>
            <person name="Baker D."/>
            <person name="Gharbi K."/>
            <person name="Hall N."/>
            <person name="Watson M."/>
            <person name="Adriaenssens E.M."/>
            <person name="Foster-Nyarko E."/>
            <person name="Jarju S."/>
            <person name="Secka A."/>
            <person name="Antonio M."/>
            <person name="Oren A."/>
            <person name="Chaudhuri R.R."/>
            <person name="La Ragione R."/>
            <person name="Hildebrand F."/>
            <person name="Pallen M.J."/>
        </authorList>
    </citation>
    <scope>NUCLEOTIDE SEQUENCE</scope>
    <source>
        <strain evidence="1">CHK199-13235</strain>
    </source>
</reference>
<accession>A0A9D1JZ03</accession>